<feature type="domain" description="Glycosyltransferase 2-like" evidence="2">
    <location>
        <begin position="6"/>
        <end position="154"/>
    </location>
</feature>
<evidence type="ECO:0000313" key="4">
    <source>
        <dbReference type="Proteomes" id="UP000245202"/>
    </source>
</evidence>
<dbReference type="RefSeq" id="WP_108993073.1">
    <property type="nucleotide sequence ID" value="NZ_BDQX01000139.1"/>
</dbReference>
<keyword evidence="4" id="KW-1185">Reference proteome</keyword>
<protein>
    <recommendedName>
        <fullName evidence="2">Glycosyltransferase 2-like domain-containing protein</fullName>
    </recommendedName>
</protein>
<evidence type="ECO:0000313" key="3">
    <source>
        <dbReference type="EMBL" id="GBG08140.1"/>
    </source>
</evidence>
<sequence>MKKKVSIVIPTYKRNSSVIKNAINSVLKQTYKNIEIIVVDDNGSENDLSREISDGVKEYPQVLYIAHEQNMGACKARNTGIEHSSGEFVAFLDDDDSWDERKLEKQIRKFENSKVGLVYCGIKYIYEKKGGNIERRAIKANNPCKELLIKNYIGSTSCGIVRRTCAIEVGMFDVNLKSGQDLDFWYRLAEKYEIDCVEECLLNYTIYENNTITSNYSNRLSSNIYLKEKYMNVLLEDKELMTIYNLKIAKAYLKLKMYNKTVIHIINSISKMEISLLHVIKLLSQRKLA</sequence>
<comment type="caution">
    <text evidence="3">The sequence shown here is derived from an EMBL/GenBank/DDBJ whole genome shotgun (WGS) entry which is preliminary data.</text>
</comment>
<comment type="similarity">
    <text evidence="1">Belongs to the glycosyltransferase 2 family.</text>
</comment>
<name>A0A2R5EN94_9BACL</name>
<dbReference type="InterPro" id="IPR001173">
    <property type="entry name" value="Glyco_trans_2-like"/>
</dbReference>
<reference evidence="3 4" key="1">
    <citation type="submission" date="2017-08" db="EMBL/GenBank/DDBJ databases">
        <title>Substantial Increase in Enzyme Production by Combined Drug-Resistance Mutations in Paenibacillus agaridevorans.</title>
        <authorList>
            <person name="Tanaka Y."/>
            <person name="Funane K."/>
            <person name="Hosaka T."/>
            <person name="Shiwa Y."/>
            <person name="Fujita N."/>
            <person name="Miyazaki T."/>
            <person name="Yoshikawa H."/>
            <person name="Murakami K."/>
            <person name="Kasahara K."/>
            <person name="Inaoka T."/>
            <person name="Hiraga Y."/>
            <person name="Ochi K."/>
        </authorList>
    </citation>
    <scope>NUCLEOTIDE SEQUENCE [LARGE SCALE GENOMIC DNA]</scope>
    <source>
        <strain evidence="3 4">T-3040</strain>
    </source>
</reference>
<dbReference type="EMBL" id="BDQX01000139">
    <property type="protein sequence ID" value="GBG08140.1"/>
    <property type="molecule type" value="Genomic_DNA"/>
</dbReference>
<accession>A0A2R5EN94</accession>
<dbReference type="PANTHER" id="PTHR22916">
    <property type="entry name" value="GLYCOSYLTRANSFERASE"/>
    <property type="match status" value="1"/>
</dbReference>
<dbReference type="SUPFAM" id="SSF53448">
    <property type="entry name" value="Nucleotide-diphospho-sugar transferases"/>
    <property type="match status" value="1"/>
</dbReference>
<dbReference type="Proteomes" id="UP000245202">
    <property type="component" value="Unassembled WGS sequence"/>
</dbReference>
<dbReference type="PANTHER" id="PTHR22916:SF3">
    <property type="entry name" value="UDP-GLCNAC:BETAGAL BETA-1,3-N-ACETYLGLUCOSAMINYLTRANSFERASE-LIKE PROTEIN 1"/>
    <property type="match status" value="1"/>
</dbReference>
<evidence type="ECO:0000256" key="1">
    <source>
        <dbReference type="ARBA" id="ARBA00006739"/>
    </source>
</evidence>
<dbReference type="InterPro" id="IPR029044">
    <property type="entry name" value="Nucleotide-diphossugar_trans"/>
</dbReference>
<dbReference type="Gene3D" id="3.90.550.10">
    <property type="entry name" value="Spore Coat Polysaccharide Biosynthesis Protein SpsA, Chain A"/>
    <property type="match status" value="1"/>
</dbReference>
<dbReference type="CDD" id="cd00761">
    <property type="entry name" value="Glyco_tranf_GTA_type"/>
    <property type="match status" value="1"/>
</dbReference>
<dbReference type="AlphaFoldDB" id="A0A2R5EN94"/>
<dbReference type="GO" id="GO:0016758">
    <property type="term" value="F:hexosyltransferase activity"/>
    <property type="evidence" value="ECO:0007669"/>
    <property type="project" value="UniProtKB-ARBA"/>
</dbReference>
<gene>
    <name evidence="3" type="ORF">PAT3040_02708</name>
</gene>
<dbReference type="Pfam" id="PF00535">
    <property type="entry name" value="Glycos_transf_2"/>
    <property type="match status" value="1"/>
</dbReference>
<organism evidence="3 4">
    <name type="scientific">Paenibacillus agaridevorans</name>
    <dbReference type="NCBI Taxonomy" id="171404"/>
    <lineage>
        <taxon>Bacteria</taxon>
        <taxon>Bacillati</taxon>
        <taxon>Bacillota</taxon>
        <taxon>Bacilli</taxon>
        <taxon>Bacillales</taxon>
        <taxon>Paenibacillaceae</taxon>
        <taxon>Paenibacillus</taxon>
    </lineage>
</organism>
<proteinExistence type="inferred from homology"/>
<evidence type="ECO:0000259" key="2">
    <source>
        <dbReference type="Pfam" id="PF00535"/>
    </source>
</evidence>